<dbReference type="GO" id="GO:0032580">
    <property type="term" value="C:Golgi cisterna membrane"/>
    <property type="evidence" value="ECO:0007669"/>
    <property type="project" value="UniProtKB-SubCell"/>
</dbReference>
<keyword evidence="11" id="KW-0325">Glycoprotein</keyword>
<evidence type="ECO:0000256" key="7">
    <source>
        <dbReference type="ARBA" id="ARBA00022968"/>
    </source>
</evidence>
<dbReference type="SUPFAM" id="SSF53756">
    <property type="entry name" value="UDP-Glycosyltransferase/glycogen phosphorylase"/>
    <property type="match status" value="1"/>
</dbReference>
<dbReference type="Gene3D" id="3.40.50.11660">
    <property type="entry name" value="Glycosyl transferase family 10, C-terminal domain"/>
    <property type="match status" value="1"/>
</dbReference>
<evidence type="ECO:0000256" key="5">
    <source>
        <dbReference type="ARBA" id="ARBA00022679"/>
    </source>
</evidence>
<dbReference type="InterPro" id="IPR038577">
    <property type="entry name" value="GT10-like_C_sf"/>
</dbReference>
<gene>
    <name evidence="15" type="ORF">OFUS_LOCUS3104</name>
</gene>
<dbReference type="EC" id="2.4.1.-" evidence="12"/>
<evidence type="ECO:0000313" key="15">
    <source>
        <dbReference type="EMBL" id="CAH1775855.1"/>
    </source>
</evidence>
<evidence type="ECO:0000259" key="14">
    <source>
        <dbReference type="Pfam" id="PF17039"/>
    </source>
</evidence>
<comment type="pathway">
    <text evidence="2">Protein modification; protein glycosylation.</text>
</comment>
<dbReference type="Proteomes" id="UP000749559">
    <property type="component" value="Unassembled WGS sequence"/>
</dbReference>
<evidence type="ECO:0000256" key="1">
    <source>
        <dbReference type="ARBA" id="ARBA00004323"/>
    </source>
</evidence>
<dbReference type="PANTHER" id="PTHR48438:SF1">
    <property type="entry name" value="ALPHA-(1,3)-FUCOSYLTRANSFERASE C-RELATED"/>
    <property type="match status" value="1"/>
</dbReference>
<keyword evidence="10 12" id="KW-0472">Membrane</keyword>
<dbReference type="OrthoDB" id="427096at2759"/>
<dbReference type="InterPro" id="IPR055270">
    <property type="entry name" value="Glyco_tran_10_C"/>
</dbReference>
<proteinExistence type="inferred from homology"/>
<dbReference type="Pfam" id="PF17039">
    <property type="entry name" value="Glyco_tran_10_N"/>
    <property type="match status" value="1"/>
</dbReference>
<feature type="domain" description="Fucosyltransferase N-terminal" evidence="14">
    <location>
        <begin position="153"/>
        <end position="269"/>
    </location>
</feature>
<evidence type="ECO:0000259" key="13">
    <source>
        <dbReference type="Pfam" id="PF00852"/>
    </source>
</evidence>
<dbReference type="GO" id="GO:0008417">
    <property type="term" value="F:fucosyltransferase activity"/>
    <property type="evidence" value="ECO:0007669"/>
    <property type="project" value="InterPro"/>
</dbReference>
<sequence>MSMRFVMKEKWTIFMFIILVYISFWTYQVNIFLSKPMKNSFEENMALVHDTNEKKEQKYGNMAHVTGDKYVQLEHETHHTNVTLVLNQNVKLENEETISASIENNNYIDEPTDNEENGDNLLMGSDQQSICEPEIIQHGSNYKMAKQTWKYKIVQWMPYQRKVVGRELKNTSMGEFWQVDNCLVIDHFDVENADAVVVPIMSLNPYEEYAPPRQFPPSETRKASQIWILLHNDHPYFLSSRQWGTECLDNYFNWTMTYRSTSDIHIPYGNSFPKDSPTDNGIDYTIGKTKMVSAMVSGYQSQNFRMEYIKELENYIQVDMFGRYGIPCYGHYFQTCPLLKLYKFYLAFENSNCEEYVTEKLWLNGYHNNVLPVVMGATKEFYTSIAPPYSYIHIEDFKTPQHLAHYLRYLNSNDTAYNEYFKWRDTHDYCYSLLHLGMQPWKVICEKLNSFNGEHKVYKNMSTYLDPESQCRPAHWEPKEEISKQSIDFIK</sequence>
<comment type="caution">
    <text evidence="15">The sequence shown here is derived from an EMBL/GenBank/DDBJ whole genome shotgun (WGS) entry which is preliminary data.</text>
</comment>
<keyword evidence="6 12" id="KW-0812">Transmembrane</keyword>
<feature type="domain" description="Fucosyltransferase C-terminal" evidence="13">
    <location>
        <begin position="287"/>
        <end position="462"/>
    </location>
</feature>
<evidence type="ECO:0000256" key="12">
    <source>
        <dbReference type="RuleBase" id="RU003832"/>
    </source>
</evidence>
<dbReference type="UniPathway" id="UPA00378"/>
<protein>
    <recommendedName>
        <fullName evidence="12">Fucosyltransferase</fullName>
        <ecNumber evidence="12">2.4.1.-</ecNumber>
    </recommendedName>
</protein>
<evidence type="ECO:0000256" key="3">
    <source>
        <dbReference type="ARBA" id="ARBA00008919"/>
    </source>
</evidence>
<dbReference type="FunFam" id="3.40.50.11660:FF:000004">
    <property type="entry name" value="Glycoprotein 3-alpha-L-fucosyltransferase A"/>
    <property type="match status" value="1"/>
</dbReference>
<keyword evidence="4 12" id="KW-0328">Glycosyltransferase</keyword>
<dbReference type="AlphaFoldDB" id="A0A8J1XNS4"/>
<evidence type="ECO:0000256" key="2">
    <source>
        <dbReference type="ARBA" id="ARBA00004922"/>
    </source>
</evidence>
<keyword evidence="9 12" id="KW-0333">Golgi apparatus</keyword>
<keyword evidence="5 12" id="KW-0808">Transferase</keyword>
<feature type="transmembrane region" description="Helical" evidence="12">
    <location>
        <begin position="12"/>
        <end position="33"/>
    </location>
</feature>
<keyword evidence="16" id="KW-1185">Reference proteome</keyword>
<dbReference type="PANTHER" id="PTHR48438">
    <property type="entry name" value="ALPHA-(1,3)-FUCOSYLTRANSFERASE C-RELATED"/>
    <property type="match status" value="1"/>
</dbReference>
<name>A0A8J1XNS4_OWEFU</name>
<accession>A0A8J1XNS4</accession>
<comment type="similarity">
    <text evidence="3 12">Belongs to the glycosyltransferase 10 family.</text>
</comment>
<dbReference type="InterPro" id="IPR001503">
    <property type="entry name" value="Glyco_trans_10"/>
</dbReference>
<evidence type="ECO:0000256" key="4">
    <source>
        <dbReference type="ARBA" id="ARBA00022676"/>
    </source>
</evidence>
<evidence type="ECO:0000256" key="11">
    <source>
        <dbReference type="ARBA" id="ARBA00023180"/>
    </source>
</evidence>
<dbReference type="EMBL" id="CAIIXF020000001">
    <property type="protein sequence ID" value="CAH1775855.1"/>
    <property type="molecule type" value="Genomic_DNA"/>
</dbReference>
<comment type="subcellular location">
    <subcellularLocation>
        <location evidence="1">Golgi apparatus membrane</location>
        <topology evidence="1">Single-pass type II membrane protein</topology>
    </subcellularLocation>
    <subcellularLocation>
        <location evidence="12">Golgi apparatus</location>
        <location evidence="12">Golgi stack membrane</location>
        <topology evidence="12">Single-pass type II membrane protein</topology>
    </subcellularLocation>
</comment>
<keyword evidence="7" id="KW-0735">Signal-anchor</keyword>
<dbReference type="InterPro" id="IPR031481">
    <property type="entry name" value="Glyco_tran_10_N"/>
</dbReference>
<evidence type="ECO:0000256" key="9">
    <source>
        <dbReference type="ARBA" id="ARBA00023034"/>
    </source>
</evidence>
<evidence type="ECO:0000256" key="8">
    <source>
        <dbReference type="ARBA" id="ARBA00022989"/>
    </source>
</evidence>
<organism evidence="15 16">
    <name type="scientific">Owenia fusiformis</name>
    <name type="common">Polychaete worm</name>
    <dbReference type="NCBI Taxonomy" id="6347"/>
    <lineage>
        <taxon>Eukaryota</taxon>
        <taxon>Metazoa</taxon>
        <taxon>Spiralia</taxon>
        <taxon>Lophotrochozoa</taxon>
        <taxon>Annelida</taxon>
        <taxon>Polychaeta</taxon>
        <taxon>Sedentaria</taxon>
        <taxon>Canalipalpata</taxon>
        <taxon>Sabellida</taxon>
        <taxon>Oweniida</taxon>
        <taxon>Oweniidae</taxon>
        <taxon>Owenia</taxon>
    </lineage>
</organism>
<evidence type="ECO:0000313" key="16">
    <source>
        <dbReference type="Proteomes" id="UP000749559"/>
    </source>
</evidence>
<dbReference type="GO" id="GO:0000139">
    <property type="term" value="C:Golgi membrane"/>
    <property type="evidence" value="ECO:0007669"/>
    <property type="project" value="UniProtKB-SubCell"/>
</dbReference>
<dbReference type="Pfam" id="PF00852">
    <property type="entry name" value="Glyco_transf_10"/>
    <property type="match status" value="1"/>
</dbReference>
<reference evidence="15" key="1">
    <citation type="submission" date="2022-03" db="EMBL/GenBank/DDBJ databases">
        <authorList>
            <person name="Martin C."/>
        </authorList>
    </citation>
    <scope>NUCLEOTIDE SEQUENCE</scope>
</reference>
<evidence type="ECO:0000256" key="10">
    <source>
        <dbReference type="ARBA" id="ARBA00023136"/>
    </source>
</evidence>
<evidence type="ECO:0000256" key="6">
    <source>
        <dbReference type="ARBA" id="ARBA00022692"/>
    </source>
</evidence>
<keyword evidence="8 12" id="KW-1133">Transmembrane helix</keyword>